<evidence type="ECO:0000313" key="2">
    <source>
        <dbReference type="Proteomes" id="UP000245474"/>
    </source>
</evidence>
<evidence type="ECO:0008006" key="3">
    <source>
        <dbReference type="Google" id="ProtNLM"/>
    </source>
</evidence>
<dbReference type="AlphaFoldDB" id="A0A2U2N133"/>
<dbReference type="EMBL" id="QFFI01000016">
    <property type="protein sequence ID" value="PWG62674.1"/>
    <property type="molecule type" value="Genomic_DNA"/>
</dbReference>
<dbReference type="InterPro" id="IPR027417">
    <property type="entry name" value="P-loop_NTPase"/>
</dbReference>
<dbReference type="Pfam" id="PF13469">
    <property type="entry name" value="Sulfotransfer_3"/>
    <property type="match status" value="1"/>
</dbReference>
<keyword evidence="2" id="KW-1185">Reference proteome</keyword>
<reference evidence="1 2" key="1">
    <citation type="submission" date="2018-05" db="EMBL/GenBank/DDBJ databases">
        <title>Spiribacter halobius sp. nov., a moderately halophilic bacterium isolated from marine solar saltern.</title>
        <authorList>
            <person name="Zheng W.-S."/>
            <person name="Lu D.-C."/>
            <person name="Du Z.-J."/>
        </authorList>
    </citation>
    <scope>NUCLEOTIDE SEQUENCE [LARGE SCALE GENOMIC DNA]</scope>
    <source>
        <strain evidence="1 2">E85</strain>
    </source>
</reference>
<proteinExistence type="predicted"/>
<dbReference type="PANTHER" id="PTHR10704">
    <property type="entry name" value="CARBOHYDRATE SULFOTRANSFERASE"/>
    <property type="match status" value="1"/>
</dbReference>
<dbReference type="GO" id="GO:0006044">
    <property type="term" value="P:N-acetylglucosamine metabolic process"/>
    <property type="evidence" value="ECO:0007669"/>
    <property type="project" value="TreeGrafter"/>
</dbReference>
<gene>
    <name evidence="1" type="ORF">DEM34_11015</name>
</gene>
<dbReference type="Proteomes" id="UP000245474">
    <property type="component" value="Unassembled WGS sequence"/>
</dbReference>
<sequence length="339" mass="37134">MSTASSHIPQSPMAAAATDGPVLLFGMPRSGTTWVGKVFDSHPDVLYLHEPDSGRILRDLPLLPDADDPIQGEWLQGFAERLPACRLARVTGKLPQFPKRYRSPLAERARSLLIVSAKAAGKASGRDFPVPALMRASGRHGVRLAWKSIESLGRLGLAVRNIPGARGVHIIRHPCGYVDSVLRGEQSGRLAGGVATSADRGIFGQLAETPQARRYGLDLDSLMAMEPEERLAWRWALFNEKALDDTEGSSVCRLARYEDLCRAPHERFAELFAFAGLSWEAQTRSFIRESTRADDGAYFGVHRDAARAADAWRERLPADVQGRVQAAVRDTRAGALYGL</sequence>
<dbReference type="SUPFAM" id="SSF52540">
    <property type="entry name" value="P-loop containing nucleoside triphosphate hydrolases"/>
    <property type="match status" value="1"/>
</dbReference>
<accession>A0A2U2N133</accession>
<dbReference type="OrthoDB" id="1431437at2"/>
<evidence type="ECO:0000313" key="1">
    <source>
        <dbReference type="EMBL" id="PWG62674.1"/>
    </source>
</evidence>
<protein>
    <recommendedName>
        <fullName evidence="3">Sulfotransferase</fullName>
    </recommendedName>
</protein>
<dbReference type="RefSeq" id="WP_109678873.1">
    <property type="nucleotide sequence ID" value="NZ_CP086615.1"/>
</dbReference>
<dbReference type="GO" id="GO:0006790">
    <property type="term" value="P:sulfur compound metabolic process"/>
    <property type="evidence" value="ECO:0007669"/>
    <property type="project" value="TreeGrafter"/>
</dbReference>
<organism evidence="1 2">
    <name type="scientific">Sediminicurvatus halobius</name>
    <dbReference type="NCBI Taxonomy" id="2182432"/>
    <lineage>
        <taxon>Bacteria</taxon>
        <taxon>Pseudomonadati</taxon>
        <taxon>Pseudomonadota</taxon>
        <taxon>Gammaproteobacteria</taxon>
        <taxon>Chromatiales</taxon>
        <taxon>Ectothiorhodospiraceae</taxon>
        <taxon>Sediminicurvatus</taxon>
    </lineage>
</organism>
<dbReference type="Gene3D" id="3.40.50.300">
    <property type="entry name" value="P-loop containing nucleotide triphosphate hydrolases"/>
    <property type="match status" value="1"/>
</dbReference>
<dbReference type="GO" id="GO:0001517">
    <property type="term" value="F:N-acetylglucosamine 6-O-sulfotransferase activity"/>
    <property type="evidence" value="ECO:0007669"/>
    <property type="project" value="TreeGrafter"/>
</dbReference>
<comment type="caution">
    <text evidence="1">The sequence shown here is derived from an EMBL/GenBank/DDBJ whole genome shotgun (WGS) entry which is preliminary data.</text>
</comment>
<name>A0A2U2N133_9GAMM</name>
<dbReference type="InterPro" id="IPR051135">
    <property type="entry name" value="Gal/GlcNAc/GalNAc_ST"/>
</dbReference>
<dbReference type="PANTHER" id="PTHR10704:SF44">
    <property type="entry name" value="LD35051P-RELATED"/>
    <property type="match status" value="1"/>
</dbReference>